<keyword evidence="1" id="KW-0812">Transmembrane</keyword>
<accession>A0A840KI80</accession>
<feature type="transmembrane region" description="Helical" evidence="1">
    <location>
        <begin position="6"/>
        <end position="22"/>
    </location>
</feature>
<dbReference type="EMBL" id="JACHLE010000005">
    <property type="protein sequence ID" value="MBB4807728.1"/>
    <property type="molecule type" value="Genomic_DNA"/>
</dbReference>
<evidence type="ECO:0000313" key="3">
    <source>
        <dbReference type="Proteomes" id="UP000592180"/>
    </source>
</evidence>
<dbReference type="RefSeq" id="WP_184190910.1">
    <property type="nucleotide sequence ID" value="NZ_JACHLE010000005.1"/>
</dbReference>
<dbReference type="Proteomes" id="UP000592180">
    <property type="component" value="Unassembled WGS sequence"/>
</dbReference>
<protein>
    <submittedName>
        <fullName evidence="2">Uncharacterized protein</fullName>
    </submittedName>
</protein>
<keyword evidence="1" id="KW-1133">Transmembrane helix</keyword>
<keyword evidence="1" id="KW-0472">Membrane</keyword>
<gene>
    <name evidence="2" type="ORF">HNP38_003044</name>
</gene>
<keyword evidence="3" id="KW-1185">Reference proteome</keyword>
<reference evidence="2 3" key="1">
    <citation type="submission" date="2020-08" db="EMBL/GenBank/DDBJ databases">
        <title>Functional genomics of gut bacteria from endangered species of beetles.</title>
        <authorList>
            <person name="Carlos-Shanley C."/>
        </authorList>
    </citation>
    <scope>NUCLEOTIDE SEQUENCE [LARGE SCALE GENOMIC DNA]</scope>
    <source>
        <strain evidence="2 3">S00151</strain>
    </source>
</reference>
<organism evidence="2 3">
    <name type="scientific">Chryseobacterium defluvii</name>
    <dbReference type="NCBI Taxonomy" id="160396"/>
    <lineage>
        <taxon>Bacteria</taxon>
        <taxon>Pseudomonadati</taxon>
        <taxon>Bacteroidota</taxon>
        <taxon>Flavobacteriia</taxon>
        <taxon>Flavobacteriales</taxon>
        <taxon>Weeksellaceae</taxon>
        <taxon>Chryseobacterium group</taxon>
        <taxon>Chryseobacterium</taxon>
    </lineage>
</organism>
<feature type="transmembrane region" description="Helical" evidence="1">
    <location>
        <begin position="34"/>
        <end position="52"/>
    </location>
</feature>
<feature type="transmembrane region" description="Helical" evidence="1">
    <location>
        <begin position="64"/>
        <end position="89"/>
    </location>
</feature>
<evidence type="ECO:0000313" key="2">
    <source>
        <dbReference type="EMBL" id="MBB4807728.1"/>
    </source>
</evidence>
<comment type="caution">
    <text evidence="2">The sequence shown here is derived from an EMBL/GenBank/DDBJ whole genome shotgun (WGS) entry which is preliminary data.</text>
</comment>
<feature type="transmembrane region" description="Helical" evidence="1">
    <location>
        <begin position="101"/>
        <end position="127"/>
    </location>
</feature>
<name>A0A840KI80_9FLAO</name>
<dbReference type="AlphaFoldDB" id="A0A840KI80"/>
<sequence>MEFLIFPLMAFAIANLFYFIFFNKKDIKNRAKWLLKGTSAIITVYLLTAFFIEYEKLIPDTIGFILLLVAAHLLIFGHIAVLFSVNHIIQKIPIVHGYFNYTMIFSVLSIFATFLYTPVYFFIFFLFTLDYRL</sequence>
<proteinExistence type="predicted"/>
<evidence type="ECO:0000256" key="1">
    <source>
        <dbReference type="SAM" id="Phobius"/>
    </source>
</evidence>